<sequence>MFLKAVDCLGETKDKYFIYELMKEVIEEVGPDNVVQVIIYNAKNCVGAGLLIEGLYPNIFWTPCVVHTLNLALQNICAAKNVENNQVTYDKCSWITIIADDVSFIKNFIMNHSMRLAIFNDFVPLKLLSVASTCFASVMVMLKKFKLLKASLQTMVISLRWNSYREDDTGKAKFVKEKVLDDIWCYSDEWLNEGPSRVPSHKDVEVAQERMKCMKKYFPNSLDRSKVNLEFVNFSSKAGEFVDSDSIHDRLGFIHSNLRLLSRRTRQYMEGQTKMWDIAGDAFDSFGDVGELEIAQLSLDEPELEAVVFMDVGDESDDGEIGDEAMKD</sequence>
<keyword evidence="3" id="KW-1185">Reference proteome</keyword>
<dbReference type="PANTHER" id="PTHR32166">
    <property type="entry name" value="OSJNBA0013A04.12 PROTEIN"/>
    <property type="match status" value="1"/>
</dbReference>
<evidence type="ECO:0000313" key="3">
    <source>
        <dbReference type="Proteomes" id="UP000823749"/>
    </source>
</evidence>
<feature type="domain" description="DUF659" evidence="1">
    <location>
        <begin position="1"/>
        <end position="83"/>
    </location>
</feature>
<dbReference type="Proteomes" id="UP000823749">
    <property type="component" value="Chromosome 3"/>
</dbReference>
<gene>
    <name evidence="2" type="ORF">RHGRI_007861</name>
</gene>
<organism evidence="2 3">
    <name type="scientific">Rhododendron griersonianum</name>
    <dbReference type="NCBI Taxonomy" id="479676"/>
    <lineage>
        <taxon>Eukaryota</taxon>
        <taxon>Viridiplantae</taxon>
        <taxon>Streptophyta</taxon>
        <taxon>Embryophyta</taxon>
        <taxon>Tracheophyta</taxon>
        <taxon>Spermatophyta</taxon>
        <taxon>Magnoliopsida</taxon>
        <taxon>eudicotyledons</taxon>
        <taxon>Gunneridae</taxon>
        <taxon>Pentapetalae</taxon>
        <taxon>asterids</taxon>
        <taxon>Ericales</taxon>
        <taxon>Ericaceae</taxon>
        <taxon>Ericoideae</taxon>
        <taxon>Rhodoreae</taxon>
        <taxon>Rhododendron</taxon>
    </lineage>
</organism>
<reference evidence="2" key="1">
    <citation type="submission" date="2020-08" db="EMBL/GenBank/DDBJ databases">
        <title>Plant Genome Project.</title>
        <authorList>
            <person name="Zhang R.-G."/>
        </authorList>
    </citation>
    <scope>NUCLEOTIDE SEQUENCE</scope>
    <source>
        <strain evidence="2">WSP0</strain>
        <tissue evidence="2">Leaf</tissue>
    </source>
</reference>
<dbReference type="Pfam" id="PF04937">
    <property type="entry name" value="DUF659"/>
    <property type="match status" value="1"/>
</dbReference>
<evidence type="ECO:0000313" key="2">
    <source>
        <dbReference type="EMBL" id="KAG5557744.1"/>
    </source>
</evidence>
<proteinExistence type="predicted"/>
<name>A0AAV6KZQ5_9ERIC</name>
<comment type="caution">
    <text evidence="2">The sequence shown here is derived from an EMBL/GenBank/DDBJ whole genome shotgun (WGS) entry which is preliminary data.</text>
</comment>
<dbReference type="EMBL" id="JACTNZ010000003">
    <property type="protein sequence ID" value="KAG5557744.1"/>
    <property type="molecule type" value="Genomic_DNA"/>
</dbReference>
<accession>A0AAV6KZQ5</accession>
<protein>
    <recommendedName>
        <fullName evidence="1">DUF659 domain-containing protein</fullName>
    </recommendedName>
</protein>
<dbReference type="AlphaFoldDB" id="A0AAV6KZQ5"/>
<dbReference type="PANTHER" id="PTHR32166:SF81">
    <property type="entry name" value="OS06G0658400 PROTEIN"/>
    <property type="match status" value="1"/>
</dbReference>
<dbReference type="InterPro" id="IPR012337">
    <property type="entry name" value="RNaseH-like_sf"/>
</dbReference>
<evidence type="ECO:0000259" key="1">
    <source>
        <dbReference type="Pfam" id="PF04937"/>
    </source>
</evidence>
<dbReference type="InterPro" id="IPR007021">
    <property type="entry name" value="DUF659"/>
</dbReference>
<dbReference type="SUPFAM" id="SSF53098">
    <property type="entry name" value="Ribonuclease H-like"/>
    <property type="match status" value="1"/>
</dbReference>